<name>A0A166KG47_9AGAM</name>
<accession>A0A166KG47</accession>
<dbReference type="Proteomes" id="UP000076532">
    <property type="component" value="Unassembled WGS sequence"/>
</dbReference>
<reference evidence="2 3" key="1">
    <citation type="journal article" date="2016" name="Mol. Biol. Evol.">
        <title>Comparative Genomics of Early-Diverging Mushroom-Forming Fungi Provides Insights into the Origins of Lignocellulose Decay Capabilities.</title>
        <authorList>
            <person name="Nagy L.G."/>
            <person name="Riley R."/>
            <person name="Tritt A."/>
            <person name="Adam C."/>
            <person name="Daum C."/>
            <person name="Floudas D."/>
            <person name="Sun H."/>
            <person name="Yadav J.S."/>
            <person name="Pangilinan J."/>
            <person name="Larsson K.H."/>
            <person name="Matsuura K."/>
            <person name="Barry K."/>
            <person name="Labutti K."/>
            <person name="Kuo R."/>
            <person name="Ohm R.A."/>
            <person name="Bhattacharya S.S."/>
            <person name="Shirouzu T."/>
            <person name="Yoshinaga Y."/>
            <person name="Martin F.M."/>
            <person name="Grigoriev I.V."/>
            <person name="Hibbett D.S."/>
        </authorList>
    </citation>
    <scope>NUCLEOTIDE SEQUENCE [LARGE SCALE GENOMIC DNA]</scope>
    <source>
        <strain evidence="2 3">CBS 109695</strain>
    </source>
</reference>
<evidence type="ECO:0000313" key="3">
    <source>
        <dbReference type="Proteomes" id="UP000076532"/>
    </source>
</evidence>
<organism evidence="2 3">
    <name type="scientific">Athelia psychrophila</name>
    <dbReference type="NCBI Taxonomy" id="1759441"/>
    <lineage>
        <taxon>Eukaryota</taxon>
        <taxon>Fungi</taxon>
        <taxon>Dikarya</taxon>
        <taxon>Basidiomycota</taxon>
        <taxon>Agaricomycotina</taxon>
        <taxon>Agaricomycetes</taxon>
        <taxon>Agaricomycetidae</taxon>
        <taxon>Atheliales</taxon>
        <taxon>Atheliaceae</taxon>
        <taxon>Athelia</taxon>
    </lineage>
</organism>
<sequence length="202" mass="21940">MPFSSDISNEECMSPVSKCSPTLRGSSPVSRSPSPSSSNTSDSDTQGDFCPDHIIQGLSLNFDYQSEARETILNHASQRLIAIEADLKSAETCFALKRQALAQLGDECMLLRRAFLEGSLATLYFRRAFDLGTNTIDPMNDTMTVPVAAAAAGPVPLRTYHSQIPSRVRTLPLSPHTFRGTARARYTNLPGTSRSSPGRRSA</sequence>
<dbReference type="EMBL" id="KV417544">
    <property type="protein sequence ID" value="KZP21870.1"/>
    <property type="molecule type" value="Genomic_DNA"/>
</dbReference>
<feature type="compositionally biased region" description="Low complexity" evidence="1">
    <location>
        <begin position="26"/>
        <end position="43"/>
    </location>
</feature>
<feature type="region of interest" description="Disordered" evidence="1">
    <location>
        <begin position="1"/>
        <end position="47"/>
    </location>
</feature>
<keyword evidence="3" id="KW-1185">Reference proteome</keyword>
<evidence type="ECO:0000313" key="2">
    <source>
        <dbReference type="EMBL" id="KZP21870.1"/>
    </source>
</evidence>
<proteinExistence type="predicted"/>
<gene>
    <name evidence="2" type="ORF">FIBSPDRAFT_953396</name>
</gene>
<dbReference type="AlphaFoldDB" id="A0A166KG47"/>
<evidence type="ECO:0000256" key="1">
    <source>
        <dbReference type="SAM" id="MobiDB-lite"/>
    </source>
</evidence>
<protein>
    <submittedName>
        <fullName evidence="2">Uncharacterized protein</fullName>
    </submittedName>
</protein>